<evidence type="ECO:0000256" key="2">
    <source>
        <dbReference type="ARBA" id="ARBA00022448"/>
    </source>
</evidence>
<proteinExistence type="predicted"/>
<dbReference type="AlphaFoldDB" id="W9XMM3"/>
<evidence type="ECO:0000256" key="6">
    <source>
        <dbReference type="SAM" id="MobiDB-lite"/>
    </source>
</evidence>
<dbReference type="OrthoDB" id="3900342at2759"/>
<dbReference type="InterPro" id="IPR004840">
    <property type="entry name" value="Amino_acid_permease_CS"/>
</dbReference>
<sequence>MAELSDPSTTPESKELVAAPHSKEAEVSATSDGHKINASGHEQELERIFNPIALYGYAVTTGNTWITIGGSIVVAIYNGGPPGVLYEFIVVSVCYWFVAASIAELASAIPSSGGVYHWAAVAAGPYGRVSGWFAGWWNFFAWLFAYVGTAEIVAELTLSMYALFHPDFELQRWHVFVSYLLITIISCSLVLFANRILPMVEAVGGFLVLTGVFITIIVCAVMPAVNGRPYASHRFVWGDWVNSTGYSSNGFVFVAGMLNGAFSVGTPDVVSHLAEEIPKPSANIPKAVLTQFIVGFITAFTYLITILYGIDSLDDVLDSSLAMPLVEIYRQATGSAGGALGLSILILLPACAATVGACITASRILWTLSRENATPFSKTLHRIHPRFKNPFNSILVVGVATIIFGAIYVGSSTAFAAFVDSYVVLSSLSYIAAILPHLLTKRSNVTPGWFWMKGAIGYIVNAFSCGYMIAFVVIFCFPFSLPVTAENMNYTCLITGGLTIFMGAFWFWRQKNYIGPQRVA</sequence>
<feature type="transmembrane region" description="Helical" evidence="7">
    <location>
        <begin position="389"/>
        <end position="409"/>
    </location>
</feature>
<name>W9XMM3_9EURO</name>
<evidence type="ECO:0000256" key="4">
    <source>
        <dbReference type="ARBA" id="ARBA00022989"/>
    </source>
</evidence>
<evidence type="ECO:0000256" key="7">
    <source>
        <dbReference type="SAM" id="Phobius"/>
    </source>
</evidence>
<feature type="transmembrane region" description="Helical" evidence="7">
    <location>
        <begin position="176"/>
        <end position="197"/>
    </location>
</feature>
<dbReference type="PANTHER" id="PTHR45649">
    <property type="entry name" value="AMINO-ACID PERMEASE BAT1"/>
    <property type="match status" value="1"/>
</dbReference>
<dbReference type="InterPro" id="IPR002293">
    <property type="entry name" value="AA/rel_permease1"/>
</dbReference>
<feature type="compositionally biased region" description="Polar residues" evidence="6">
    <location>
        <begin position="1"/>
        <end position="11"/>
    </location>
</feature>
<dbReference type="HOGENOM" id="CLU_004495_2_1_1"/>
<dbReference type="Gene3D" id="1.20.1740.10">
    <property type="entry name" value="Amino acid/polyamine transporter I"/>
    <property type="match status" value="1"/>
</dbReference>
<feature type="transmembrane region" description="Helical" evidence="7">
    <location>
        <begin position="487"/>
        <end position="508"/>
    </location>
</feature>
<keyword evidence="3 7" id="KW-0812">Transmembrane</keyword>
<feature type="transmembrane region" description="Helical" evidence="7">
    <location>
        <begin position="203"/>
        <end position="225"/>
    </location>
</feature>
<evidence type="ECO:0008006" key="10">
    <source>
        <dbReference type="Google" id="ProtNLM"/>
    </source>
</evidence>
<feature type="region of interest" description="Disordered" evidence="6">
    <location>
        <begin position="1"/>
        <end position="36"/>
    </location>
</feature>
<dbReference type="GeneID" id="19163822"/>
<dbReference type="GO" id="GO:0006865">
    <property type="term" value="P:amino acid transport"/>
    <property type="evidence" value="ECO:0007669"/>
    <property type="project" value="InterPro"/>
</dbReference>
<keyword evidence="4 7" id="KW-1133">Transmembrane helix</keyword>
<evidence type="ECO:0000313" key="8">
    <source>
        <dbReference type="EMBL" id="EXJ78575.1"/>
    </source>
</evidence>
<evidence type="ECO:0000313" key="9">
    <source>
        <dbReference type="Proteomes" id="UP000019484"/>
    </source>
</evidence>
<dbReference type="Pfam" id="PF13520">
    <property type="entry name" value="AA_permease_2"/>
    <property type="match status" value="1"/>
</dbReference>
<dbReference type="GO" id="GO:0022857">
    <property type="term" value="F:transmembrane transporter activity"/>
    <property type="evidence" value="ECO:0007669"/>
    <property type="project" value="InterPro"/>
</dbReference>
<dbReference type="RefSeq" id="XP_007728023.1">
    <property type="nucleotide sequence ID" value="XM_007729833.1"/>
</dbReference>
<comment type="subcellular location">
    <subcellularLocation>
        <location evidence="1">Membrane</location>
        <topology evidence="1">Multi-pass membrane protein</topology>
    </subcellularLocation>
</comment>
<feature type="transmembrane region" description="Helical" evidence="7">
    <location>
        <begin position="456"/>
        <end position="481"/>
    </location>
</feature>
<gene>
    <name evidence="8" type="ORF">A1O1_08976</name>
</gene>
<feature type="transmembrane region" description="Helical" evidence="7">
    <location>
        <begin position="139"/>
        <end position="164"/>
    </location>
</feature>
<dbReference type="PANTHER" id="PTHR45649:SF27">
    <property type="entry name" value="CHOLINE TRANSPORTER (EUROFUNG)"/>
    <property type="match status" value="1"/>
</dbReference>
<dbReference type="Proteomes" id="UP000019484">
    <property type="component" value="Unassembled WGS sequence"/>
</dbReference>
<evidence type="ECO:0000256" key="3">
    <source>
        <dbReference type="ARBA" id="ARBA00022692"/>
    </source>
</evidence>
<feature type="transmembrane region" description="Helical" evidence="7">
    <location>
        <begin position="115"/>
        <end position="133"/>
    </location>
</feature>
<feature type="transmembrane region" description="Helical" evidence="7">
    <location>
        <begin position="415"/>
        <end position="435"/>
    </location>
</feature>
<evidence type="ECO:0000256" key="5">
    <source>
        <dbReference type="ARBA" id="ARBA00023136"/>
    </source>
</evidence>
<accession>W9XMM3</accession>
<dbReference type="PROSITE" id="PS00218">
    <property type="entry name" value="AMINO_ACID_PERMEASE_1"/>
    <property type="match status" value="1"/>
</dbReference>
<keyword evidence="9" id="KW-1185">Reference proteome</keyword>
<keyword evidence="2" id="KW-0813">Transport</keyword>
<feature type="transmembrane region" description="Helical" evidence="7">
    <location>
        <begin position="288"/>
        <end position="310"/>
    </location>
</feature>
<dbReference type="EMBL" id="AMWN01000011">
    <property type="protein sequence ID" value="EXJ78575.1"/>
    <property type="molecule type" value="Genomic_DNA"/>
</dbReference>
<feature type="transmembrane region" description="Helical" evidence="7">
    <location>
        <begin position="83"/>
        <end position="103"/>
    </location>
</feature>
<reference evidence="8 9" key="1">
    <citation type="submission" date="2013-03" db="EMBL/GenBank/DDBJ databases">
        <title>The Genome Sequence of Capronia coronata CBS 617.96.</title>
        <authorList>
            <consortium name="The Broad Institute Genomics Platform"/>
            <person name="Cuomo C."/>
            <person name="de Hoog S."/>
            <person name="Gorbushina A."/>
            <person name="Walker B."/>
            <person name="Young S.K."/>
            <person name="Zeng Q."/>
            <person name="Gargeya S."/>
            <person name="Fitzgerald M."/>
            <person name="Haas B."/>
            <person name="Abouelleil A."/>
            <person name="Allen A.W."/>
            <person name="Alvarado L."/>
            <person name="Arachchi H.M."/>
            <person name="Berlin A.M."/>
            <person name="Chapman S.B."/>
            <person name="Gainer-Dewar J."/>
            <person name="Goldberg J."/>
            <person name="Griggs A."/>
            <person name="Gujja S."/>
            <person name="Hansen M."/>
            <person name="Howarth C."/>
            <person name="Imamovic A."/>
            <person name="Ireland A."/>
            <person name="Larimer J."/>
            <person name="McCowan C."/>
            <person name="Murphy C."/>
            <person name="Pearson M."/>
            <person name="Poon T.W."/>
            <person name="Priest M."/>
            <person name="Roberts A."/>
            <person name="Saif S."/>
            <person name="Shea T."/>
            <person name="Sisk P."/>
            <person name="Sykes S."/>
            <person name="Wortman J."/>
            <person name="Nusbaum C."/>
            <person name="Birren B."/>
        </authorList>
    </citation>
    <scope>NUCLEOTIDE SEQUENCE [LARGE SCALE GENOMIC DNA]</scope>
    <source>
        <strain evidence="8 9">CBS 617.96</strain>
    </source>
</reference>
<organism evidence="8 9">
    <name type="scientific">Capronia coronata CBS 617.96</name>
    <dbReference type="NCBI Taxonomy" id="1182541"/>
    <lineage>
        <taxon>Eukaryota</taxon>
        <taxon>Fungi</taxon>
        <taxon>Dikarya</taxon>
        <taxon>Ascomycota</taxon>
        <taxon>Pezizomycotina</taxon>
        <taxon>Eurotiomycetes</taxon>
        <taxon>Chaetothyriomycetidae</taxon>
        <taxon>Chaetothyriales</taxon>
        <taxon>Herpotrichiellaceae</taxon>
        <taxon>Capronia</taxon>
    </lineage>
</organism>
<protein>
    <recommendedName>
        <fullName evidence="10">Choline transporter</fullName>
    </recommendedName>
</protein>
<keyword evidence="5 7" id="KW-0472">Membrane</keyword>
<dbReference type="GO" id="GO:0016020">
    <property type="term" value="C:membrane"/>
    <property type="evidence" value="ECO:0007669"/>
    <property type="project" value="UniProtKB-SubCell"/>
</dbReference>
<evidence type="ECO:0000256" key="1">
    <source>
        <dbReference type="ARBA" id="ARBA00004141"/>
    </source>
</evidence>
<dbReference type="STRING" id="1182541.W9XMM3"/>
<comment type="caution">
    <text evidence="8">The sequence shown here is derived from an EMBL/GenBank/DDBJ whole genome shotgun (WGS) entry which is preliminary data.</text>
</comment>
<dbReference type="PIRSF" id="PIRSF006060">
    <property type="entry name" value="AA_transporter"/>
    <property type="match status" value="1"/>
</dbReference>
<feature type="transmembrane region" description="Helical" evidence="7">
    <location>
        <begin position="54"/>
        <end position="77"/>
    </location>
</feature>
<dbReference type="eggNOG" id="KOG1289">
    <property type="taxonomic scope" value="Eukaryota"/>
</dbReference>
<feature type="transmembrane region" description="Helical" evidence="7">
    <location>
        <begin position="344"/>
        <end position="368"/>
    </location>
</feature>